<proteinExistence type="predicted"/>
<dbReference type="WBParaSite" id="ES5_v2.g11114.t1">
    <property type="protein sequence ID" value="ES5_v2.g11114.t1"/>
    <property type="gene ID" value="ES5_v2.g11114"/>
</dbReference>
<evidence type="ECO:0000313" key="1">
    <source>
        <dbReference type="Proteomes" id="UP000887579"/>
    </source>
</evidence>
<name>A0AC34F2N6_9BILA</name>
<organism evidence="1 2">
    <name type="scientific">Panagrolaimus sp. ES5</name>
    <dbReference type="NCBI Taxonomy" id="591445"/>
    <lineage>
        <taxon>Eukaryota</taxon>
        <taxon>Metazoa</taxon>
        <taxon>Ecdysozoa</taxon>
        <taxon>Nematoda</taxon>
        <taxon>Chromadorea</taxon>
        <taxon>Rhabditida</taxon>
        <taxon>Tylenchina</taxon>
        <taxon>Panagrolaimomorpha</taxon>
        <taxon>Panagrolaimoidea</taxon>
        <taxon>Panagrolaimidae</taxon>
        <taxon>Panagrolaimus</taxon>
    </lineage>
</organism>
<sequence length="181" mass="21301">MASSGSINSSICKKDRRQDWSLPDYLIYYVTKNPSSSKVWQNFTETCKYFYAKNPVIVIQELSFYEKKWSAAKYRIYPYHALMYLDFTTLSCKFWVTDIFDMFFMKGDSNIVSLVLPHLYRVDARVVHLYKQTISYDEFLFLSSNVEAIYFEKTIIKIGNDTLVSLENLIKVLPKATHIEL</sequence>
<dbReference type="Proteomes" id="UP000887579">
    <property type="component" value="Unplaced"/>
</dbReference>
<protein>
    <submittedName>
        <fullName evidence="2">Uncharacterized protein</fullName>
    </submittedName>
</protein>
<evidence type="ECO:0000313" key="2">
    <source>
        <dbReference type="WBParaSite" id="ES5_v2.g11114.t1"/>
    </source>
</evidence>
<accession>A0AC34F2N6</accession>
<reference evidence="2" key="1">
    <citation type="submission" date="2022-11" db="UniProtKB">
        <authorList>
            <consortium name="WormBaseParasite"/>
        </authorList>
    </citation>
    <scope>IDENTIFICATION</scope>
</reference>